<comment type="similarity">
    <text evidence="1 5 6">Belongs to the peptidase S8 family.</text>
</comment>
<keyword evidence="3 5" id="KW-0378">Hydrolase</keyword>
<evidence type="ECO:0000256" key="1">
    <source>
        <dbReference type="ARBA" id="ARBA00011073"/>
    </source>
</evidence>
<keyword evidence="2 5" id="KW-0645">Protease</keyword>
<dbReference type="Proteomes" id="UP001156441">
    <property type="component" value="Unassembled WGS sequence"/>
</dbReference>
<dbReference type="PROSITE" id="PS00138">
    <property type="entry name" value="SUBTILASE_SER"/>
    <property type="match status" value="1"/>
</dbReference>
<dbReference type="SUPFAM" id="SSF52743">
    <property type="entry name" value="Subtilisin-like"/>
    <property type="match status" value="1"/>
</dbReference>
<feature type="chain" id="PRO_5046506742" evidence="7">
    <location>
        <begin position="36"/>
        <end position="1089"/>
    </location>
</feature>
<feature type="active site" description="Charge relay system" evidence="5">
    <location>
        <position position="422"/>
    </location>
</feature>
<evidence type="ECO:0000256" key="7">
    <source>
        <dbReference type="SAM" id="SignalP"/>
    </source>
</evidence>
<proteinExistence type="inferred from homology"/>
<dbReference type="PROSITE" id="PS51892">
    <property type="entry name" value="SUBTILASE"/>
    <property type="match status" value="1"/>
</dbReference>
<keyword evidence="10" id="KW-1185">Reference proteome</keyword>
<feature type="signal peptide" evidence="7">
    <location>
        <begin position="1"/>
        <end position="35"/>
    </location>
</feature>
<organism evidence="9 10">
    <name type="scientific">Actinophytocola gossypii</name>
    <dbReference type="NCBI Taxonomy" id="2812003"/>
    <lineage>
        <taxon>Bacteria</taxon>
        <taxon>Bacillati</taxon>
        <taxon>Actinomycetota</taxon>
        <taxon>Actinomycetes</taxon>
        <taxon>Pseudonocardiales</taxon>
        <taxon>Pseudonocardiaceae</taxon>
    </lineage>
</organism>
<evidence type="ECO:0000259" key="8">
    <source>
        <dbReference type="Pfam" id="PF00082"/>
    </source>
</evidence>
<dbReference type="InterPro" id="IPR022398">
    <property type="entry name" value="Peptidase_S8_His-AS"/>
</dbReference>
<dbReference type="InterPro" id="IPR015500">
    <property type="entry name" value="Peptidase_S8_subtilisin-rel"/>
</dbReference>
<dbReference type="EMBL" id="JAFFZE010000017">
    <property type="protein sequence ID" value="MCT2586269.1"/>
    <property type="molecule type" value="Genomic_DNA"/>
</dbReference>
<dbReference type="InterPro" id="IPR000209">
    <property type="entry name" value="Peptidase_S8/S53_dom"/>
</dbReference>
<dbReference type="InterPro" id="IPR013783">
    <property type="entry name" value="Ig-like_fold"/>
</dbReference>
<evidence type="ECO:0000256" key="3">
    <source>
        <dbReference type="ARBA" id="ARBA00022801"/>
    </source>
</evidence>
<evidence type="ECO:0000313" key="10">
    <source>
        <dbReference type="Proteomes" id="UP001156441"/>
    </source>
</evidence>
<dbReference type="Gene3D" id="3.40.50.200">
    <property type="entry name" value="Peptidase S8/S53 domain"/>
    <property type="match status" value="1"/>
</dbReference>
<dbReference type="InterPro" id="IPR036852">
    <property type="entry name" value="Peptidase_S8/S53_dom_sf"/>
</dbReference>
<evidence type="ECO:0000256" key="6">
    <source>
        <dbReference type="RuleBase" id="RU003355"/>
    </source>
</evidence>
<dbReference type="PROSITE" id="PS00137">
    <property type="entry name" value="SUBTILASE_HIS"/>
    <property type="match status" value="1"/>
</dbReference>
<dbReference type="PANTHER" id="PTHR43806:SF11">
    <property type="entry name" value="CEREVISIN-RELATED"/>
    <property type="match status" value="1"/>
</dbReference>
<comment type="caution">
    <text evidence="9">The sequence shown here is derived from an EMBL/GenBank/DDBJ whole genome shotgun (WGS) entry which is preliminary data.</text>
</comment>
<name>A0ABT2JG61_9PSEU</name>
<dbReference type="PROSITE" id="PS00136">
    <property type="entry name" value="SUBTILASE_ASP"/>
    <property type="match status" value="1"/>
</dbReference>
<dbReference type="InterPro" id="IPR050131">
    <property type="entry name" value="Peptidase_S8_subtilisin-like"/>
</dbReference>
<sequence length="1089" mass="113923">MIHARARARYAGLLAGVIAAATASTAVLTGGPAGAAPAPGESGAPRGTATTVTLVTGDVVTLGGPRGVDVTAAPGRERVGFRTHTDVDGDVHVVPEDALPLLSTGRLDPRLFDVSGLVRAGYGDDARDDLPLIVDYPGATPRAAGARAVRPLPAIGAVAVRADKDTDFWADARTSADRIWLDGRVEATLEHSVPRIGAPAAWAAGHTGEGTTVAVLDSGVDTTHPDLADAVTGEQDFTGSASGPDDRFGHGTHVASIITGADETNTGVAPDTTLLNGKVLDDTGSGQESWIIAGMEWAATSGADVVNLSLGSQFPTDGTDPLARAVNRLTAETGVLFVAAAGNTGGTESIGSPGSADAALTVGAVDRDDQLADFSSRGPRLGDGAIKPDITAPGVGIVAAGATHGQIGDPAGEGHVSLSGTSMAAPHVAGAAAILAGQHPDWTADRLKSALMGSAEAHPDLSVFEQGAGRVDVAAAVESAVAASPASLSLGTVQWPHDDDRPITRTLTYTNAGTEPVTLDLAADLAGPDGATAPAGMFTFSADRVTVPAGGSTEVTLTTDTRVEAADGVWSGAVAATADGTVVRTPVAVTREVESYDVELTFLDHDGQPTEYFGARFVDVHHPRAFRPADGSGTVTARVPRGEYYFEAYVQTEAETRIWPLTDFVEPGLVVDGPAAYTLDARDGVAFGTVVDQPNAAPGVAILDYSMVTDWGDVGSVQFRADFHNVWSRPSSTTAPDRFSLTVDTQLAELDGTGELPGFHASPYLYTVRHTYDGAVPADLVQRFADDDLAKVESTYAVATPDNLGIRDGFLTMPLPYRLTEFYSPGVEWSRTFEEAESWLQFPRGGFVSSEASPRSFELGRTTKERWNVGVFGPGFAYNDAYPGYDIARLGDEFVFGVGLFADQNPRRYGGSGPATGSSVLLRDGEVVHEHPSPTNLFTVLPPEEATYTVRATATQPGPLSTRVEGEWTFTSGHVPGEAPKPVPALAVRFAPNLDDHNTAPAGERFRFPVYVQRNGAETPGRVTRPDVEVSYDDGQTWRTVRLTRHHGAWLASVHHPRDAEFVSLRWSVSDADGGNPARATILRAYALR</sequence>
<dbReference type="PRINTS" id="PR00723">
    <property type="entry name" value="SUBTILISIN"/>
</dbReference>
<dbReference type="Pfam" id="PF00082">
    <property type="entry name" value="Peptidase_S8"/>
    <property type="match status" value="1"/>
</dbReference>
<dbReference type="Gene3D" id="2.60.40.10">
    <property type="entry name" value="Immunoglobulins"/>
    <property type="match status" value="1"/>
</dbReference>
<dbReference type="RefSeq" id="WP_260194058.1">
    <property type="nucleotide sequence ID" value="NZ_JAFFZE010000017.1"/>
</dbReference>
<evidence type="ECO:0000256" key="5">
    <source>
        <dbReference type="PROSITE-ProRule" id="PRU01240"/>
    </source>
</evidence>
<reference evidence="9 10" key="1">
    <citation type="submission" date="2021-02" db="EMBL/GenBank/DDBJ databases">
        <title>Actinophytocola xerophila sp. nov., isolated from soil of cotton cropping field.</title>
        <authorList>
            <person name="Huang R."/>
            <person name="Chen X."/>
            <person name="Ge X."/>
            <person name="Liu W."/>
        </authorList>
    </citation>
    <scope>NUCLEOTIDE SEQUENCE [LARGE SCALE GENOMIC DNA]</scope>
    <source>
        <strain evidence="9 10">S1-96</strain>
    </source>
</reference>
<protein>
    <submittedName>
        <fullName evidence="9">S8 family serine peptidase</fullName>
    </submittedName>
</protein>
<keyword evidence="4 5" id="KW-0720">Serine protease</keyword>
<dbReference type="PANTHER" id="PTHR43806">
    <property type="entry name" value="PEPTIDASE S8"/>
    <property type="match status" value="1"/>
</dbReference>
<feature type="active site" description="Charge relay system" evidence="5">
    <location>
        <position position="250"/>
    </location>
</feature>
<accession>A0ABT2JG61</accession>
<dbReference type="InterPro" id="IPR023828">
    <property type="entry name" value="Peptidase_S8_Ser-AS"/>
</dbReference>
<evidence type="ECO:0000313" key="9">
    <source>
        <dbReference type="EMBL" id="MCT2586269.1"/>
    </source>
</evidence>
<keyword evidence="7" id="KW-0732">Signal</keyword>
<evidence type="ECO:0000256" key="2">
    <source>
        <dbReference type="ARBA" id="ARBA00022670"/>
    </source>
</evidence>
<evidence type="ECO:0000256" key="4">
    <source>
        <dbReference type="ARBA" id="ARBA00022825"/>
    </source>
</evidence>
<feature type="active site" description="Charge relay system" evidence="5">
    <location>
        <position position="217"/>
    </location>
</feature>
<gene>
    <name evidence="9" type="ORF">JT362_24425</name>
</gene>
<dbReference type="InterPro" id="IPR023827">
    <property type="entry name" value="Peptidase_S8_Asp-AS"/>
</dbReference>
<feature type="domain" description="Peptidase S8/S53" evidence="8">
    <location>
        <begin position="208"/>
        <end position="469"/>
    </location>
</feature>